<feature type="domain" description="Glycerol-3-phosphate dehydrogenase NAD-dependent N-terminal" evidence="13">
    <location>
        <begin position="3"/>
        <end position="149"/>
    </location>
</feature>
<sequence>MTITILGSGAFGTALAITLATNGDIILVARDAKTAAQIDADRENKRRLPGYKLPPNVTVTDKLTGEGTILIATPTQQLSTILLQEQAALRNRPLIACCKGVDLKSGLGPVGLMQKADLGGPIGILSGPSFAKDIAAGLPTALTLAMSDDGTNLQNALSTPTLRLYLTDDWRGVELGGALKNVIAIACGVAIGSGLGESARAAILTRGFSEMRTYAEALGARTDTLMGLSGLGDLTLTASSETSRNFRYGLGIGAGNTWTSEETVEGAATAKAMASLNHGKMPIIETVAALVDKQITVQDAVKSLLNRALKKES</sequence>
<feature type="binding site" evidence="9">
    <location>
        <begin position="244"/>
        <end position="245"/>
    </location>
    <ligand>
        <name>substrate</name>
    </ligand>
</feature>
<comment type="function">
    <text evidence="7">Catalyzes the reduction of the glycolytic intermediate dihydroxyacetone phosphate (DHAP) to sn-glycerol 3-phosphate (G3P), the key precursor for phospholipid synthesis.</text>
</comment>
<dbReference type="GO" id="GO:0046167">
    <property type="term" value="P:glycerol-3-phosphate biosynthetic process"/>
    <property type="evidence" value="ECO:0007669"/>
    <property type="project" value="UniProtKB-UniRule"/>
</dbReference>
<dbReference type="RefSeq" id="WP_048598584.1">
    <property type="nucleotide sequence ID" value="NZ_CVPC01000005.1"/>
</dbReference>
<evidence type="ECO:0000313" key="15">
    <source>
        <dbReference type="EMBL" id="CRK75185.1"/>
    </source>
</evidence>
<dbReference type="PRINTS" id="PR00077">
    <property type="entry name" value="GPDHDRGNASE"/>
</dbReference>
<comment type="pathway">
    <text evidence="7">Membrane lipid metabolism; glycerophospholipid metabolism.</text>
</comment>
<feature type="binding site" evidence="7">
    <location>
        <position position="11"/>
    </location>
    <ligand>
        <name>NADPH</name>
        <dbReference type="ChEBI" id="CHEBI:57783"/>
    </ligand>
</feature>
<dbReference type="Gene3D" id="3.40.50.720">
    <property type="entry name" value="NAD(P)-binding Rossmann-like Domain"/>
    <property type="match status" value="1"/>
</dbReference>
<feature type="binding site" evidence="7">
    <location>
        <position position="129"/>
    </location>
    <ligand>
        <name>sn-glycerol 3-phosphate</name>
        <dbReference type="ChEBI" id="CHEBI:57597"/>
    </ligand>
</feature>
<dbReference type="InterPro" id="IPR008927">
    <property type="entry name" value="6-PGluconate_DH-like_C_sf"/>
</dbReference>
<comment type="catalytic activity">
    <reaction evidence="7">
        <text>sn-glycerol 3-phosphate + NAD(+) = dihydroxyacetone phosphate + NADH + H(+)</text>
        <dbReference type="Rhea" id="RHEA:11092"/>
        <dbReference type="ChEBI" id="CHEBI:15378"/>
        <dbReference type="ChEBI" id="CHEBI:57540"/>
        <dbReference type="ChEBI" id="CHEBI:57597"/>
        <dbReference type="ChEBI" id="CHEBI:57642"/>
        <dbReference type="ChEBI" id="CHEBI:57945"/>
        <dbReference type="EC" id="1.1.1.94"/>
    </reaction>
</comment>
<dbReference type="GO" id="GO:0005829">
    <property type="term" value="C:cytosol"/>
    <property type="evidence" value="ECO:0007669"/>
    <property type="project" value="TreeGrafter"/>
</dbReference>
<dbReference type="NCBIfam" id="NF000940">
    <property type="entry name" value="PRK00094.1-2"/>
    <property type="match status" value="1"/>
</dbReference>
<gene>
    <name evidence="7 15" type="primary">gpsA</name>
    <name evidence="15" type="ORF">NIG5292_01228</name>
</gene>
<feature type="binding site" evidence="9">
    <location>
        <position position="99"/>
    </location>
    <ligand>
        <name>substrate</name>
    </ligand>
</feature>
<evidence type="ECO:0000256" key="1">
    <source>
        <dbReference type="ARBA" id="ARBA00011009"/>
    </source>
</evidence>
<feature type="binding site" evidence="7">
    <location>
        <position position="245"/>
    </location>
    <ligand>
        <name>sn-glycerol 3-phosphate</name>
        <dbReference type="ChEBI" id="CHEBI:57597"/>
    </ligand>
</feature>
<dbReference type="InterPro" id="IPR036291">
    <property type="entry name" value="NAD(P)-bd_dom_sf"/>
</dbReference>
<dbReference type="GO" id="GO:0046168">
    <property type="term" value="P:glycerol-3-phosphate catabolic process"/>
    <property type="evidence" value="ECO:0007669"/>
    <property type="project" value="InterPro"/>
</dbReference>
<reference evidence="15 16" key="1">
    <citation type="submission" date="2015-04" db="EMBL/GenBank/DDBJ databases">
        <authorList>
            <person name="Syromyatnikov M.Y."/>
            <person name="Popov V.N."/>
        </authorList>
    </citation>
    <scope>NUCLEOTIDE SEQUENCE [LARGE SCALE GENOMIC DNA]</scope>
    <source>
        <strain evidence="15 16">CECT 5292</strain>
    </source>
</reference>
<evidence type="ECO:0000313" key="16">
    <source>
        <dbReference type="Proteomes" id="UP000048949"/>
    </source>
</evidence>
<evidence type="ECO:0000256" key="5">
    <source>
        <dbReference type="ARBA" id="ARBA00023209"/>
    </source>
</evidence>
<feature type="domain" description="Glycerol-3-phosphate dehydrogenase NAD-dependent C-terminal" evidence="14">
    <location>
        <begin position="169"/>
        <end position="302"/>
    </location>
</feature>
<keyword evidence="7" id="KW-0963">Cytoplasm</keyword>
<feature type="binding site" evidence="7">
    <location>
        <position position="265"/>
    </location>
    <ligand>
        <name>NADPH</name>
        <dbReference type="ChEBI" id="CHEBI:57783"/>
    </ligand>
</feature>
<feature type="binding site" evidence="7">
    <location>
        <position position="233"/>
    </location>
    <ligand>
        <name>sn-glycerol 3-phosphate</name>
        <dbReference type="ChEBI" id="CHEBI:57597"/>
    </ligand>
</feature>
<name>A0A0U1NKH0_9RHOB</name>
<feature type="binding site" evidence="7">
    <location>
        <position position="30"/>
    </location>
    <ligand>
        <name>NADPH</name>
        <dbReference type="ChEBI" id="CHEBI:57783"/>
    </ligand>
</feature>
<evidence type="ECO:0000256" key="9">
    <source>
        <dbReference type="PIRSR" id="PIRSR000114-2"/>
    </source>
</evidence>
<dbReference type="InterPro" id="IPR006168">
    <property type="entry name" value="G3P_DH_NAD-dep"/>
</dbReference>
<dbReference type="SUPFAM" id="SSF51735">
    <property type="entry name" value="NAD(P)-binding Rossmann-fold domains"/>
    <property type="match status" value="1"/>
</dbReference>
<evidence type="ECO:0000256" key="12">
    <source>
        <dbReference type="RuleBase" id="RU000439"/>
    </source>
</evidence>
<comment type="similarity">
    <text evidence="1 7 11">Belongs to the NAD-dependent glycerol-3-phosphate dehydrogenase family.</text>
</comment>
<comment type="subcellular location">
    <subcellularLocation>
        <location evidence="7">Cytoplasm</location>
    </subcellularLocation>
</comment>
<feature type="binding site" evidence="7">
    <location>
        <position position="99"/>
    </location>
    <ligand>
        <name>sn-glycerol 3-phosphate</name>
        <dbReference type="ChEBI" id="CHEBI:57597"/>
    </ligand>
</feature>
<evidence type="ECO:0000256" key="7">
    <source>
        <dbReference type="HAMAP-Rule" id="MF_00394"/>
    </source>
</evidence>
<evidence type="ECO:0000256" key="11">
    <source>
        <dbReference type="RuleBase" id="RU000437"/>
    </source>
</evidence>
<organism evidence="15 16">
    <name type="scientific">Nereida ignava</name>
    <dbReference type="NCBI Taxonomy" id="282199"/>
    <lineage>
        <taxon>Bacteria</taxon>
        <taxon>Pseudomonadati</taxon>
        <taxon>Pseudomonadota</taxon>
        <taxon>Alphaproteobacteria</taxon>
        <taxon>Rhodobacterales</taxon>
        <taxon>Roseobacteraceae</taxon>
        <taxon>Nereida</taxon>
    </lineage>
</organism>
<feature type="binding site" evidence="7">
    <location>
        <position position="244"/>
    </location>
    <ligand>
        <name>NADPH</name>
        <dbReference type="ChEBI" id="CHEBI:57783"/>
    </ligand>
</feature>
<dbReference type="Pfam" id="PF01210">
    <property type="entry name" value="NAD_Gly3P_dh_N"/>
    <property type="match status" value="1"/>
</dbReference>
<dbReference type="InterPro" id="IPR011128">
    <property type="entry name" value="G3P_DH_NAD-dep_N"/>
</dbReference>
<proteinExistence type="inferred from homology"/>
<keyword evidence="7 10" id="KW-0520">NAD</keyword>
<keyword evidence="2 7" id="KW-0444">Lipid biosynthesis</keyword>
<dbReference type="AlphaFoldDB" id="A0A0U1NKH0"/>
<dbReference type="InterPro" id="IPR006109">
    <property type="entry name" value="G3P_DH_NAD-dep_C"/>
</dbReference>
<evidence type="ECO:0000256" key="4">
    <source>
        <dbReference type="ARBA" id="ARBA00023098"/>
    </source>
</evidence>
<dbReference type="PANTHER" id="PTHR11728">
    <property type="entry name" value="GLYCEROL-3-PHOSPHATE DEHYDROGENASE"/>
    <property type="match status" value="1"/>
</dbReference>
<evidence type="ECO:0000259" key="13">
    <source>
        <dbReference type="Pfam" id="PF01210"/>
    </source>
</evidence>
<feature type="binding site" evidence="10">
    <location>
        <begin position="7"/>
        <end position="12"/>
    </location>
    <ligand>
        <name>NAD(+)</name>
        <dbReference type="ChEBI" id="CHEBI:57540"/>
    </ligand>
</feature>
<keyword evidence="4 7" id="KW-0443">Lipid metabolism</keyword>
<keyword evidence="6 7" id="KW-1208">Phospholipid metabolism</keyword>
<dbReference type="HAMAP" id="MF_00394">
    <property type="entry name" value="NAD_Glyc3P_dehydrog"/>
    <property type="match status" value="1"/>
</dbReference>
<keyword evidence="3 7" id="KW-0560">Oxidoreductase</keyword>
<feature type="binding site" evidence="7">
    <location>
        <position position="180"/>
    </location>
    <ligand>
        <name>sn-glycerol 3-phosphate</name>
        <dbReference type="ChEBI" id="CHEBI:57597"/>
    </ligand>
</feature>
<dbReference type="OrthoDB" id="9812273at2"/>
<dbReference type="NCBIfam" id="NF000942">
    <property type="entry name" value="PRK00094.1-4"/>
    <property type="match status" value="1"/>
</dbReference>
<dbReference type="EC" id="1.1.1.94" evidence="7"/>
<dbReference type="GO" id="GO:0005975">
    <property type="term" value="P:carbohydrate metabolic process"/>
    <property type="evidence" value="ECO:0007669"/>
    <property type="project" value="InterPro"/>
</dbReference>
<feature type="active site" description="Proton acceptor" evidence="7 8">
    <location>
        <position position="180"/>
    </location>
</feature>
<feature type="binding site" evidence="7">
    <location>
        <position position="131"/>
    </location>
    <ligand>
        <name>NADPH</name>
        <dbReference type="ChEBI" id="CHEBI:57783"/>
    </ligand>
</feature>
<keyword evidence="5 7" id="KW-0594">Phospholipid biosynthesis</keyword>
<keyword evidence="7" id="KW-0521">NADP</keyword>
<evidence type="ECO:0000256" key="8">
    <source>
        <dbReference type="PIRSR" id="PIRSR000114-1"/>
    </source>
</evidence>
<dbReference type="PROSITE" id="PS00957">
    <property type="entry name" value="NAD_G3PDH"/>
    <property type="match status" value="1"/>
</dbReference>
<feature type="binding site" evidence="10">
    <location>
        <position position="131"/>
    </location>
    <ligand>
        <name>NAD(+)</name>
        <dbReference type="ChEBI" id="CHEBI:57540"/>
    </ligand>
</feature>
<protein>
    <recommendedName>
        <fullName evidence="7">Glycerol-3-phosphate dehydrogenase [NAD(P)+]</fullName>
        <ecNumber evidence="7">1.1.1.94</ecNumber>
    </recommendedName>
    <alternativeName>
        <fullName evidence="7">NAD(P)(+)-dependent glycerol-3-phosphate dehydrogenase</fullName>
    </alternativeName>
    <alternativeName>
        <fullName evidence="7">NAD(P)H-dependent dihydroxyacetone-phosphate reductase</fullName>
    </alternativeName>
</protein>
<dbReference type="UniPathway" id="UPA00940"/>
<comment type="caution">
    <text evidence="7">Lacks conserved residue(s) required for the propagation of feature annotation.</text>
</comment>
<dbReference type="EMBL" id="CVQV01000005">
    <property type="protein sequence ID" value="CRK75185.1"/>
    <property type="molecule type" value="Genomic_DNA"/>
</dbReference>
<dbReference type="GO" id="GO:0051287">
    <property type="term" value="F:NAD binding"/>
    <property type="evidence" value="ECO:0007669"/>
    <property type="project" value="InterPro"/>
</dbReference>
<dbReference type="InterPro" id="IPR013328">
    <property type="entry name" value="6PGD_dom2"/>
</dbReference>
<dbReference type="GO" id="GO:0141153">
    <property type="term" value="F:glycerol-3-phosphate dehydrogenase (NADP+) activity"/>
    <property type="evidence" value="ECO:0007669"/>
    <property type="project" value="RHEA"/>
</dbReference>
<evidence type="ECO:0000256" key="3">
    <source>
        <dbReference type="ARBA" id="ARBA00023002"/>
    </source>
</evidence>
<accession>A0A0U1NKH0</accession>
<dbReference type="GO" id="GO:0141152">
    <property type="term" value="F:glycerol-3-phosphate dehydrogenase (NAD+) activity"/>
    <property type="evidence" value="ECO:0007669"/>
    <property type="project" value="RHEA"/>
</dbReference>
<dbReference type="Gene3D" id="1.10.1040.10">
    <property type="entry name" value="N-(1-d-carboxylethyl)-l-norvaline Dehydrogenase, domain 2"/>
    <property type="match status" value="1"/>
</dbReference>
<feature type="binding site" evidence="7">
    <location>
        <position position="127"/>
    </location>
    <ligand>
        <name>sn-glycerol 3-phosphate</name>
        <dbReference type="ChEBI" id="CHEBI:57597"/>
    </ligand>
</feature>
<feature type="binding site" evidence="7">
    <location>
        <position position="99"/>
    </location>
    <ligand>
        <name>NADPH</name>
        <dbReference type="ChEBI" id="CHEBI:57783"/>
    </ligand>
</feature>
<feature type="binding site" evidence="7">
    <location>
        <position position="244"/>
    </location>
    <ligand>
        <name>sn-glycerol 3-phosphate</name>
        <dbReference type="ChEBI" id="CHEBI:57597"/>
    </ligand>
</feature>
<dbReference type="GO" id="GO:0006650">
    <property type="term" value="P:glycerophospholipid metabolic process"/>
    <property type="evidence" value="ECO:0007669"/>
    <property type="project" value="UniProtKB-UniRule"/>
</dbReference>
<evidence type="ECO:0000256" key="2">
    <source>
        <dbReference type="ARBA" id="ARBA00022516"/>
    </source>
</evidence>
<feature type="binding site" evidence="7">
    <location>
        <position position="243"/>
    </location>
    <ligand>
        <name>sn-glycerol 3-phosphate</name>
        <dbReference type="ChEBI" id="CHEBI:57597"/>
    </ligand>
</feature>
<comment type="catalytic activity">
    <reaction evidence="7 12">
        <text>sn-glycerol 3-phosphate + NADP(+) = dihydroxyacetone phosphate + NADPH + H(+)</text>
        <dbReference type="Rhea" id="RHEA:11096"/>
        <dbReference type="ChEBI" id="CHEBI:15378"/>
        <dbReference type="ChEBI" id="CHEBI:57597"/>
        <dbReference type="ChEBI" id="CHEBI:57642"/>
        <dbReference type="ChEBI" id="CHEBI:57783"/>
        <dbReference type="ChEBI" id="CHEBI:58349"/>
        <dbReference type="EC" id="1.1.1.94"/>
    </reaction>
</comment>
<dbReference type="GO" id="GO:0008654">
    <property type="term" value="P:phospholipid biosynthetic process"/>
    <property type="evidence" value="ECO:0007669"/>
    <property type="project" value="UniProtKB-KW"/>
</dbReference>
<dbReference type="STRING" id="282199.GCA_001049735_01227"/>
<dbReference type="SUPFAM" id="SSF48179">
    <property type="entry name" value="6-phosphogluconate dehydrogenase C-terminal domain-like"/>
    <property type="match status" value="1"/>
</dbReference>
<dbReference type="Pfam" id="PF07479">
    <property type="entry name" value="NAD_Gly3P_dh_C"/>
    <property type="match status" value="1"/>
</dbReference>
<feature type="binding site" evidence="10">
    <location>
        <position position="244"/>
    </location>
    <ligand>
        <name>NAD(+)</name>
        <dbReference type="ChEBI" id="CHEBI:57540"/>
    </ligand>
</feature>
<dbReference type="PANTHER" id="PTHR11728:SF1">
    <property type="entry name" value="GLYCEROL-3-PHOSPHATE DEHYDROGENASE [NAD(+)] 2, CHLOROPLASTIC"/>
    <property type="match status" value="1"/>
</dbReference>
<evidence type="ECO:0000256" key="6">
    <source>
        <dbReference type="ARBA" id="ARBA00023264"/>
    </source>
</evidence>
<dbReference type="Proteomes" id="UP000048949">
    <property type="component" value="Unassembled WGS sequence"/>
</dbReference>
<evidence type="ECO:0000256" key="10">
    <source>
        <dbReference type="PIRSR" id="PIRSR000114-3"/>
    </source>
</evidence>
<keyword evidence="16" id="KW-1185">Reference proteome</keyword>
<dbReference type="PIRSF" id="PIRSF000114">
    <property type="entry name" value="Glycerol-3-P_dh"/>
    <property type="match status" value="1"/>
</dbReference>
<evidence type="ECO:0000259" key="14">
    <source>
        <dbReference type="Pfam" id="PF07479"/>
    </source>
</evidence>
<keyword evidence="7" id="KW-0547">Nucleotide-binding</keyword>